<dbReference type="GeneID" id="95797424"/>
<organism evidence="1 2">
    <name type="scientific">Streptomyces luteogriseus</name>
    <dbReference type="NCBI Taxonomy" id="68233"/>
    <lineage>
        <taxon>Bacteria</taxon>
        <taxon>Bacillati</taxon>
        <taxon>Actinomycetota</taxon>
        <taxon>Actinomycetes</taxon>
        <taxon>Kitasatosporales</taxon>
        <taxon>Streptomycetaceae</taxon>
        <taxon>Streptomyces</taxon>
    </lineage>
</organism>
<sequence>MHGLLRSILLRAAEVVLGAALSQCGATRPDSARGLVRRLTDEVLRGGLSGDALLDRIVTHAGHQVDADRRALYEHCSRAIAQLVNTCPEFALTTATPGTPLYDTGADRGGIGLAGLEALLLECAGGQEAYAVGRGRLRDPIAALDSAGPRLPSLAQGYVNPRFRLADWDKQSGRDSGVASDKWWERRASYDTIEHFFAGYLLGLPALLSPLVVLGDPGAGKSLLTKLLTARLPIAEFRPLRVELRYTPAEADLQKQLEHALWRATGRSVCWPDWSEAEPGVIPVVLLDGFDELLQAGAQRLDSNRHWGYLREVERFQRREAELGRPLIVIVTSRTVVADHAEIPYNSQVLRLEPFGEPEIERWLAIWNKTNADYFDRHGLQPLLLDAVLPHRDLAAQPLLLLMLALYDAVDNAQHRLHDEDLSRTQLYDRLLTEFVRRQAEKDGPLPPAEAAAAVERELHRLSVVALGMFHRGAQAISSEEADRDLSALSRATAGGTELLFGRFFFVHEAQAVVEEERLRSYEFMHATFGEHLAARLIDGALRRLTDARSAAPGAPLNDGELYALLSFTPLTDRAQLVQNLRDRLQAWSVDSSTGLVPRLVGLFRNAAWGPEHRADVRYTPVRQTRTYRDAVYEGNLLLITVLVAGKVYASQLVDGEGDLIGNWRRHAMGWQAQLSPSSWELLTSTLIIDRCAQPPDLLISTTYTPRDHNELRWPKRLPDLYVSSVVDLIGRVMFTADADTDLLLHHSYPLLSRFPRAAAPANDGARSPAQLLLALLIKDVIPPMTLPGLYVKCLDQAVSLPPDEAVHYLEAVLRQLVHDAPAMPDEDLALVLSGLNKVVMQCLSGRLTPALTELLVPCVRGAVERASPRLRDVLASLRPHFESYDLRGLTRLSRSSHTWRWAGFPHGDDAARHLDGLLAGLNLQEAAARRPAALVDLLRLAVELDLHDWLSAHTSEILDALPAEAFGLLRPSDLRPLRAVLQKGAYEAQFREVEWVWRGATPPVGTPPPRCPPA</sequence>
<name>A0A7W7DUF8_9ACTN</name>
<dbReference type="AlphaFoldDB" id="A0A7W7DUF8"/>
<proteinExistence type="predicted"/>
<dbReference type="SUPFAM" id="SSF52540">
    <property type="entry name" value="P-loop containing nucleoside triphosphate hydrolases"/>
    <property type="match status" value="1"/>
</dbReference>
<keyword evidence="2" id="KW-1185">Reference proteome</keyword>
<dbReference type="RefSeq" id="WP_184911933.1">
    <property type="nucleotide sequence ID" value="NZ_JACHMS010000001.1"/>
</dbReference>
<gene>
    <name evidence="1" type="ORF">BJ965_005454</name>
</gene>
<evidence type="ECO:0008006" key="3">
    <source>
        <dbReference type="Google" id="ProtNLM"/>
    </source>
</evidence>
<evidence type="ECO:0000313" key="1">
    <source>
        <dbReference type="EMBL" id="MBB4715572.1"/>
    </source>
</evidence>
<dbReference type="EMBL" id="JACHMS010000001">
    <property type="protein sequence ID" value="MBB4715572.1"/>
    <property type="molecule type" value="Genomic_DNA"/>
</dbReference>
<reference evidence="1 2" key="1">
    <citation type="submission" date="2020-08" db="EMBL/GenBank/DDBJ databases">
        <title>Sequencing the genomes of 1000 actinobacteria strains.</title>
        <authorList>
            <person name="Klenk H.-P."/>
        </authorList>
    </citation>
    <scope>NUCLEOTIDE SEQUENCE [LARGE SCALE GENOMIC DNA]</scope>
    <source>
        <strain evidence="1 2">DSM 40483</strain>
    </source>
</reference>
<protein>
    <recommendedName>
        <fullName evidence="3">AAA+ ATPase domain-containing protein</fullName>
    </recommendedName>
</protein>
<accession>A0A7W7DUF8</accession>
<comment type="caution">
    <text evidence="1">The sequence shown here is derived from an EMBL/GenBank/DDBJ whole genome shotgun (WGS) entry which is preliminary data.</text>
</comment>
<evidence type="ECO:0000313" key="2">
    <source>
        <dbReference type="Proteomes" id="UP000565089"/>
    </source>
</evidence>
<dbReference type="Proteomes" id="UP000565089">
    <property type="component" value="Unassembled WGS sequence"/>
</dbReference>
<dbReference type="InterPro" id="IPR027417">
    <property type="entry name" value="P-loop_NTPase"/>
</dbReference>